<comment type="subcellular location">
    <subcellularLocation>
        <location evidence="1">Late endosome</location>
    </subcellularLocation>
</comment>
<dbReference type="InterPro" id="IPR014770">
    <property type="entry name" value="Munc13_1"/>
</dbReference>
<dbReference type="PROSITE" id="PS50004">
    <property type="entry name" value="C2"/>
    <property type="match status" value="1"/>
</dbReference>
<reference evidence="7 8" key="1">
    <citation type="journal article" date="2013" name="Nature">
        <title>Insights into bilaterian evolution from three spiralian genomes.</title>
        <authorList>
            <person name="Simakov O."/>
            <person name="Marletaz F."/>
            <person name="Cho S.J."/>
            <person name="Edsinger-Gonzales E."/>
            <person name="Havlak P."/>
            <person name="Hellsten U."/>
            <person name="Kuo D.H."/>
            <person name="Larsson T."/>
            <person name="Lv J."/>
            <person name="Arendt D."/>
            <person name="Savage R."/>
            <person name="Osoegawa K."/>
            <person name="de Jong P."/>
            <person name="Grimwood J."/>
            <person name="Chapman J.A."/>
            <person name="Shapiro H."/>
            <person name="Aerts A."/>
            <person name="Otillar R.P."/>
            <person name="Terry A.Y."/>
            <person name="Boore J.L."/>
            <person name="Grigoriev I.V."/>
            <person name="Lindberg D.R."/>
            <person name="Seaver E.C."/>
            <person name="Weisblat D.A."/>
            <person name="Putnam N.H."/>
            <person name="Rokhsar D.S."/>
        </authorList>
    </citation>
    <scope>NUCLEOTIDE SEQUENCE [LARGE SCALE GENOMIC DNA]</scope>
</reference>
<dbReference type="SMART" id="SM00239">
    <property type="entry name" value="C2"/>
    <property type="match status" value="2"/>
</dbReference>
<evidence type="ECO:0000313" key="7">
    <source>
        <dbReference type="EMBL" id="ESO97337.1"/>
    </source>
</evidence>
<name>V4AJT1_LOTGI</name>
<dbReference type="Gene3D" id="1.10.357.50">
    <property type="match status" value="1"/>
</dbReference>
<comment type="similarity">
    <text evidence="2">Belongs to the unc-13 family.</text>
</comment>
<protein>
    <recommendedName>
        <fullName evidence="9">BAI1-associated protein 3</fullName>
    </recommendedName>
</protein>
<dbReference type="GO" id="GO:0006887">
    <property type="term" value="P:exocytosis"/>
    <property type="evidence" value="ECO:0007669"/>
    <property type="project" value="UniProtKB-KW"/>
</dbReference>
<dbReference type="STRING" id="225164.V4AJT1"/>
<dbReference type="CTD" id="20248621"/>
<dbReference type="InterPro" id="IPR000008">
    <property type="entry name" value="C2_dom"/>
</dbReference>
<dbReference type="PANTHER" id="PTHR45999:SF4">
    <property type="entry name" value="UNC-13-4A, ISOFORM B"/>
    <property type="match status" value="1"/>
</dbReference>
<feature type="domain" description="C2" evidence="5">
    <location>
        <begin position="1000"/>
        <end position="1130"/>
    </location>
</feature>
<dbReference type="GO" id="GO:0005770">
    <property type="term" value="C:late endosome"/>
    <property type="evidence" value="ECO:0007669"/>
    <property type="project" value="UniProtKB-SubCell"/>
</dbReference>
<dbReference type="RefSeq" id="XP_009051937.1">
    <property type="nucleotide sequence ID" value="XM_009053689.1"/>
</dbReference>
<keyword evidence="3" id="KW-0268">Exocytosis</keyword>
<feature type="compositionally biased region" description="Low complexity" evidence="4">
    <location>
        <begin position="199"/>
        <end position="214"/>
    </location>
</feature>
<evidence type="ECO:0000256" key="1">
    <source>
        <dbReference type="ARBA" id="ARBA00004603"/>
    </source>
</evidence>
<feature type="domain" description="MHD1" evidence="6">
    <location>
        <begin position="656"/>
        <end position="779"/>
    </location>
</feature>
<dbReference type="PROSITE" id="PS51258">
    <property type="entry name" value="MHD1"/>
    <property type="match status" value="1"/>
</dbReference>
<dbReference type="OMA" id="DQEDHEY"/>
<dbReference type="PANTHER" id="PTHR45999">
    <property type="entry name" value="UNC-13-4A, ISOFORM B"/>
    <property type="match status" value="1"/>
</dbReference>
<dbReference type="GeneID" id="20248621"/>
<evidence type="ECO:0000259" key="5">
    <source>
        <dbReference type="PROSITE" id="PS50004"/>
    </source>
</evidence>
<evidence type="ECO:0000256" key="2">
    <source>
        <dbReference type="ARBA" id="ARBA00005823"/>
    </source>
</evidence>
<dbReference type="Pfam" id="PF00168">
    <property type="entry name" value="C2"/>
    <property type="match status" value="2"/>
</dbReference>
<organism evidence="7 8">
    <name type="scientific">Lottia gigantea</name>
    <name type="common">Giant owl limpet</name>
    <dbReference type="NCBI Taxonomy" id="225164"/>
    <lineage>
        <taxon>Eukaryota</taxon>
        <taxon>Metazoa</taxon>
        <taxon>Spiralia</taxon>
        <taxon>Lophotrochozoa</taxon>
        <taxon>Mollusca</taxon>
        <taxon>Gastropoda</taxon>
        <taxon>Patellogastropoda</taxon>
        <taxon>Lottioidea</taxon>
        <taxon>Lottiidae</taxon>
        <taxon>Lottia</taxon>
    </lineage>
</organism>
<dbReference type="SUPFAM" id="SSF49562">
    <property type="entry name" value="C2 domain (Calcium/lipid-binding domain, CaLB)"/>
    <property type="match status" value="2"/>
</dbReference>
<dbReference type="OrthoDB" id="7976202at2759"/>
<evidence type="ECO:0000256" key="3">
    <source>
        <dbReference type="ARBA" id="ARBA00022483"/>
    </source>
</evidence>
<dbReference type="GO" id="GO:0099503">
    <property type="term" value="C:secretory vesicle"/>
    <property type="evidence" value="ECO:0007669"/>
    <property type="project" value="TreeGrafter"/>
</dbReference>
<proteinExistence type="inferred from homology"/>
<evidence type="ECO:0000259" key="6">
    <source>
        <dbReference type="PROSITE" id="PS51258"/>
    </source>
</evidence>
<dbReference type="KEGG" id="lgi:LOTGIDRAFT_231532"/>
<dbReference type="AlphaFoldDB" id="V4AJT1"/>
<dbReference type="HOGENOM" id="CLU_267665_0_0_1"/>
<feature type="region of interest" description="Disordered" evidence="4">
    <location>
        <begin position="199"/>
        <end position="255"/>
    </location>
</feature>
<evidence type="ECO:0008006" key="9">
    <source>
        <dbReference type="Google" id="ProtNLM"/>
    </source>
</evidence>
<dbReference type="EMBL" id="KB201305">
    <property type="protein sequence ID" value="ESO97337.1"/>
    <property type="molecule type" value="Genomic_DNA"/>
</dbReference>
<dbReference type="Proteomes" id="UP000030746">
    <property type="component" value="Unassembled WGS sequence"/>
</dbReference>
<keyword evidence="8" id="KW-1185">Reference proteome</keyword>
<dbReference type="Gene3D" id="2.60.40.150">
    <property type="entry name" value="C2 domain"/>
    <property type="match status" value="2"/>
</dbReference>
<accession>V4AJT1</accession>
<evidence type="ECO:0000256" key="4">
    <source>
        <dbReference type="SAM" id="MobiDB-lite"/>
    </source>
</evidence>
<evidence type="ECO:0000313" key="8">
    <source>
        <dbReference type="Proteomes" id="UP000030746"/>
    </source>
</evidence>
<dbReference type="InterPro" id="IPR035892">
    <property type="entry name" value="C2_domain_sf"/>
</dbReference>
<gene>
    <name evidence="7" type="ORF">LOTGIDRAFT_231532</name>
</gene>
<dbReference type="InterPro" id="IPR052095">
    <property type="entry name" value="UNC-13_domain"/>
</dbReference>
<sequence>MADSSSISLDDKSLSSRGGVFARVINRLSGRRKSLSSDVRRSFRRTRKAYSLDQGVLRANLELRASQERFLGIKRRLSRESSAPTFVQDRRQSDAYLNYYEHEEIYRGILRTLLHPLGAPDHHIGVRPGDLIDHIQEVFEVERDDHERFLRDEIRNKPRQLLLGVRVVEAKDLEIQRQQKDYKAYCLLQLTSALKKSNRSSSSLCRSARSSPKNSPKPSPKTSPKTSPKIPLGKLSPVRSSNASPWRDRDKVMKTQTVASSDQPLYWNEEFHIKISEMLTDELQVYIFTQETVSEKSEKTKKLKGLFKRNDTDKILDVNGGHVIIPIRDIPVQGIDDWFNFYPVSGDKSQQVGKCHLQLSLSHVQGSQYMSLFSAEDYHLVSSQLHRFCLQNVQSEGKREVSLPEKSRKILDIFGSANRISTLSQSIMDLTVLLELASGSDYESISDSVLHKALTNVQMTWMAKQVGDEAFAERMPLSDAEICVYRTATRNYIAAISERLDKLPCLFPPSTEHLAILKSKLGIVVDLLEMDLWDSTICPGEELTERLTRKLQDDIKEWLSINLSSVSEHEFIKDPVITECTTLTEVVNNLTSHCTQLGVITKFYNSFNIKYYRIVILITENLLVKELRHQMYEMDKYQNKYHYYPENITFSSRITLQLYFAVRKYYDVVKEYLKQRDLFRISFSHYQTWFENSLIFWLQTFKTECMARVEKALEIDKDVVLVTSLVKFSNSSVDTLSCFAKITEEWNQIDFQMPDLAMMAVTKITDMICEGAGMYADKIHRLLERNCYYDDQQEQFDVTDRLCITLNNIEHVRQYLHELPELLNWHSVAESLSLKHENPLIGKQSLKTLKRLISTTQCDISLKSKYLLREIGNKMKVNIEQSMKNLRKQPEKPSSIDETLFYLSTNLETLNTRLMTSIYPQMLEDLWNVVLMIFDHQLLVGHFKSLSAFFIDCGMSECTVKRGQYKQVMERLELNSMTSEDLMLSYFDNLAQSVQTPTDFLGSLAVKVAYEEETRNNVAIHIKVLRAAGLPGLDPTGFSDPYVTINIRPHILAGSQKTKRTPVIYKTLDPTFNTDFVFTSIPQYYLKKKGAVLLFSVYDFDQLTADDFAGEFAIHLDTLHKLTDNLTVDSLQAIILPLKRPKLEKHGPFQVLTERQPRDKVAKYFVSERLRVINNQRERTDKIKYSALCGFFHF</sequence>